<protein>
    <submittedName>
        <fullName evidence="1">Uncharacterized protein</fullName>
    </submittedName>
</protein>
<dbReference type="AlphaFoldDB" id="A0AAV7KP80"/>
<organism evidence="1 2">
    <name type="scientific">Pleurodeles waltl</name>
    <name type="common">Iberian ribbed newt</name>
    <dbReference type="NCBI Taxonomy" id="8319"/>
    <lineage>
        <taxon>Eukaryota</taxon>
        <taxon>Metazoa</taxon>
        <taxon>Chordata</taxon>
        <taxon>Craniata</taxon>
        <taxon>Vertebrata</taxon>
        <taxon>Euteleostomi</taxon>
        <taxon>Amphibia</taxon>
        <taxon>Batrachia</taxon>
        <taxon>Caudata</taxon>
        <taxon>Salamandroidea</taxon>
        <taxon>Salamandridae</taxon>
        <taxon>Pleurodelinae</taxon>
        <taxon>Pleurodeles</taxon>
    </lineage>
</organism>
<sequence length="79" mass="9320">MITAPTGEPRPFRLLKLKVSADRNTRAESRAENFRSAHRTCATIGLLPLHTGKRRGERRKLTEPKLRELHLNWHRKRKR</sequence>
<evidence type="ECO:0000313" key="2">
    <source>
        <dbReference type="Proteomes" id="UP001066276"/>
    </source>
</evidence>
<gene>
    <name evidence="1" type="ORF">NDU88_000024</name>
</gene>
<accession>A0AAV7KP80</accession>
<keyword evidence="2" id="KW-1185">Reference proteome</keyword>
<reference evidence="1" key="1">
    <citation type="journal article" date="2022" name="bioRxiv">
        <title>Sequencing and chromosome-scale assembly of the giantPleurodeles waltlgenome.</title>
        <authorList>
            <person name="Brown T."/>
            <person name="Elewa A."/>
            <person name="Iarovenko S."/>
            <person name="Subramanian E."/>
            <person name="Araus A.J."/>
            <person name="Petzold A."/>
            <person name="Susuki M."/>
            <person name="Suzuki K.-i.T."/>
            <person name="Hayashi T."/>
            <person name="Toyoda A."/>
            <person name="Oliveira C."/>
            <person name="Osipova E."/>
            <person name="Leigh N.D."/>
            <person name="Simon A."/>
            <person name="Yun M.H."/>
        </authorList>
    </citation>
    <scope>NUCLEOTIDE SEQUENCE</scope>
    <source>
        <strain evidence="1">20211129_DDA</strain>
        <tissue evidence="1">Liver</tissue>
    </source>
</reference>
<dbReference type="Proteomes" id="UP001066276">
    <property type="component" value="Chromosome 12"/>
</dbReference>
<dbReference type="EMBL" id="JANPWB010000016">
    <property type="protein sequence ID" value="KAJ1079787.1"/>
    <property type="molecule type" value="Genomic_DNA"/>
</dbReference>
<comment type="caution">
    <text evidence="1">The sequence shown here is derived from an EMBL/GenBank/DDBJ whole genome shotgun (WGS) entry which is preliminary data.</text>
</comment>
<proteinExistence type="predicted"/>
<name>A0AAV7KP80_PLEWA</name>
<evidence type="ECO:0000313" key="1">
    <source>
        <dbReference type="EMBL" id="KAJ1079787.1"/>
    </source>
</evidence>